<dbReference type="Pfam" id="PF02519">
    <property type="entry name" value="Auxin_inducible"/>
    <property type="match status" value="1"/>
</dbReference>
<sequence length="126" mass="14297">MAILSHKLKCMLKKKLSFKSSNHHGHVGYKRLEELEKDEMKGCYCASKGSCVPIYVGQYKPQILYRVPTYAFNSPAIAALLSDYRDDISDHCRGPISVPCSVIDFERALGCNILEIEDNDQLYYTT</sequence>
<dbReference type="InterPro" id="IPR003676">
    <property type="entry name" value="SAUR_fam"/>
</dbReference>
<protein>
    <submittedName>
        <fullName evidence="2">Uncharacterized protein</fullName>
    </submittedName>
</protein>
<evidence type="ECO:0000313" key="3">
    <source>
        <dbReference type="Proteomes" id="UP001632038"/>
    </source>
</evidence>
<accession>A0ABD3CET0</accession>
<reference evidence="3" key="1">
    <citation type="journal article" date="2024" name="IScience">
        <title>Strigolactones Initiate the Formation of Haustorium-like Structures in Castilleja.</title>
        <authorList>
            <person name="Buerger M."/>
            <person name="Peterson D."/>
            <person name="Chory J."/>
        </authorList>
    </citation>
    <scope>NUCLEOTIDE SEQUENCE [LARGE SCALE GENOMIC DNA]</scope>
</reference>
<name>A0ABD3CET0_9LAMI</name>
<comment type="caution">
    <text evidence="2">The sequence shown here is derived from an EMBL/GenBank/DDBJ whole genome shotgun (WGS) entry which is preliminary data.</text>
</comment>
<comment type="similarity">
    <text evidence="1">Belongs to the ARG7 family.</text>
</comment>
<organism evidence="2 3">
    <name type="scientific">Castilleja foliolosa</name>
    <dbReference type="NCBI Taxonomy" id="1961234"/>
    <lineage>
        <taxon>Eukaryota</taxon>
        <taxon>Viridiplantae</taxon>
        <taxon>Streptophyta</taxon>
        <taxon>Embryophyta</taxon>
        <taxon>Tracheophyta</taxon>
        <taxon>Spermatophyta</taxon>
        <taxon>Magnoliopsida</taxon>
        <taxon>eudicotyledons</taxon>
        <taxon>Gunneridae</taxon>
        <taxon>Pentapetalae</taxon>
        <taxon>asterids</taxon>
        <taxon>lamiids</taxon>
        <taxon>Lamiales</taxon>
        <taxon>Orobanchaceae</taxon>
        <taxon>Pedicularideae</taxon>
        <taxon>Castillejinae</taxon>
        <taxon>Castilleja</taxon>
    </lineage>
</organism>
<dbReference type="AlphaFoldDB" id="A0ABD3CET0"/>
<gene>
    <name evidence="2" type="ORF">CASFOL_027426</name>
</gene>
<evidence type="ECO:0000313" key="2">
    <source>
        <dbReference type="EMBL" id="KAL3628380.1"/>
    </source>
</evidence>
<evidence type="ECO:0000256" key="1">
    <source>
        <dbReference type="ARBA" id="ARBA00006974"/>
    </source>
</evidence>
<keyword evidence="3" id="KW-1185">Reference proteome</keyword>
<dbReference type="EMBL" id="JAVIJP010000036">
    <property type="protein sequence ID" value="KAL3628380.1"/>
    <property type="molecule type" value="Genomic_DNA"/>
</dbReference>
<proteinExistence type="inferred from homology"/>
<dbReference type="Proteomes" id="UP001632038">
    <property type="component" value="Unassembled WGS sequence"/>
</dbReference>